<dbReference type="GO" id="GO:0009055">
    <property type="term" value="F:electron transfer activity"/>
    <property type="evidence" value="ECO:0007669"/>
    <property type="project" value="InterPro"/>
</dbReference>
<dbReference type="RefSeq" id="WP_005673895.1">
    <property type="nucleotide sequence ID" value="NZ_CP146288.1"/>
</dbReference>
<dbReference type="AlphaFoldDB" id="E7RY21"/>
<organism evidence="11 12">
    <name type="scientific">Lautropia mirabilis ATCC 51599</name>
    <dbReference type="NCBI Taxonomy" id="887898"/>
    <lineage>
        <taxon>Bacteria</taxon>
        <taxon>Pseudomonadati</taxon>
        <taxon>Pseudomonadota</taxon>
        <taxon>Betaproteobacteria</taxon>
        <taxon>Burkholderiales</taxon>
        <taxon>Burkholderiaceae</taxon>
        <taxon>Lautropia</taxon>
    </lineage>
</organism>
<feature type="chain" id="PRO_5003221786" description="Pseudoazurin" evidence="9">
    <location>
        <begin position="24"/>
        <end position="148"/>
    </location>
</feature>
<evidence type="ECO:0000256" key="4">
    <source>
        <dbReference type="ARBA" id="ARBA00022764"/>
    </source>
</evidence>
<evidence type="ECO:0000256" key="6">
    <source>
        <dbReference type="ARBA" id="ARBA00023008"/>
    </source>
</evidence>
<feature type="binding site" evidence="8">
    <location>
        <position position="99"/>
    </location>
    <ligand>
        <name>Cu cation</name>
        <dbReference type="ChEBI" id="CHEBI:23378"/>
    </ligand>
</feature>
<feature type="binding site" evidence="8">
    <location>
        <position position="102"/>
    </location>
    <ligand>
        <name>Cu cation</name>
        <dbReference type="ChEBI" id="CHEBI:23378"/>
    </ligand>
</feature>
<dbReference type="InterPro" id="IPR000923">
    <property type="entry name" value="BlueCu_1"/>
</dbReference>
<dbReference type="Pfam" id="PF00127">
    <property type="entry name" value="Copper-bind"/>
    <property type="match status" value="1"/>
</dbReference>
<feature type="binding site" evidence="8">
    <location>
        <position position="63"/>
    </location>
    <ligand>
        <name>Cu cation</name>
        <dbReference type="ChEBI" id="CHEBI:23378"/>
    </ligand>
</feature>
<evidence type="ECO:0000313" key="12">
    <source>
        <dbReference type="Proteomes" id="UP000011021"/>
    </source>
</evidence>
<dbReference type="InterPro" id="IPR008972">
    <property type="entry name" value="Cupredoxin"/>
</dbReference>
<dbReference type="InterPro" id="IPR012745">
    <property type="entry name" value="Pseudoazurin"/>
</dbReference>
<gene>
    <name evidence="11" type="ORF">HMPREF0551_1592</name>
</gene>
<dbReference type="InterPro" id="IPR002386">
    <property type="entry name" value="Amicyanin/Pseudoazurin"/>
</dbReference>
<keyword evidence="3 8" id="KW-0479">Metal-binding</keyword>
<sequence>MKKTLTALAASAALLMLANPAHAAEHVVKMLNNGKEGGMVFEPAYLKVDVGDTVIFEPTNSGHQVRSLAVPEGITPWKSELDKPFTLKVDKEGLYFYDCPPHLMMAMIGIIQAGKATNREAVEKAFKANRGRMMMNGKRADKLLEAIQ</sequence>
<evidence type="ECO:0000256" key="1">
    <source>
        <dbReference type="ARBA" id="ARBA00004418"/>
    </source>
</evidence>
<feature type="binding site" evidence="8">
    <location>
        <position position="107"/>
    </location>
    <ligand>
        <name>Cu cation</name>
        <dbReference type="ChEBI" id="CHEBI:23378"/>
    </ligand>
</feature>
<dbReference type="GO" id="GO:0042597">
    <property type="term" value="C:periplasmic space"/>
    <property type="evidence" value="ECO:0007669"/>
    <property type="project" value="UniProtKB-SubCell"/>
</dbReference>
<dbReference type="GO" id="GO:0005507">
    <property type="term" value="F:copper ion binding"/>
    <property type="evidence" value="ECO:0007669"/>
    <property type="project" value="UniProtKB-UniRule"/>
</dbReference>
<accession>E7RY21</accession>
<dbReference type="eggNOG" id="COG3794">
    <property type="taxonomic scope" value="Bacteria"/>
</dbReference>
<evidence type="ECO:0000256" key="8">
    <source>
        <dbReference type="PIRSR" id="PIRSR602386-1"/>
    </source>
</evidence>
<feature type="signal peptide" evidence="9">
    <location>
        <begin position="1"/>
        <end position="23"/>
    </location>
</feature>
<dbReference type="NCBIfam" id="TIGR02375">
    <property type="entry name" value="pseudoazurin"/>
    <property type="match status" value="1"/>
</dbReference>
<evidence type="ECO:0000313" key="11">
    <source>
        <dbReference type="EMBL" id="EFV94845.1"/>
    </source>
</evidence>
<keyword evidence="12" id="KW-1185">Reference proteome</keyword>
<feature type="domain" description="Blue (type 1) copper" evidence="10">
    <location>
        <begin position="29"/>
        <end position="112"/>
    </location>
</feature>
<evidence type="ECO:0000256" key="2">
    <source>
        <dbReference type="ARBA" id="ARBA00022448"/>
    </source>
</evidence>
<keyword evidence="5" id="KW-0249">Electron transport</keyword>
<name>E7RY21_9BURK</name>
<dbReference type="SUPFAM" id="SSF49503">
    <property type="entry name" value="Cupredoxins"/>
    <property type="match status" value="1"/>
</dbReference>
<dbReference type="PRINTS" id="PR00155">
    <property type="entry name" value="AMICYANIN"/>
</dbReference>
<evidence type="ECO:0000256" key="7">
    <source>
        <dbReference type="NCBIfam" id="TIGR02375"/>
    </source>
</evidence>
<protein>
    <recommendedName>
        <fullName evidence="7">Pseudoazurin</fullName>
    </recommendedName>
</protein>
<evidence type="ECO:0000256" key="3">
    <source>
        <dbReference type="ARBA" id="ARBA00022723"/>
    </source>
</evidence>
<evidence type="ECO:0000256" key="9">
    <source>
        <dbReference type="SAM" id="SignalP"/>
    </source>
</evidence>
<keyword evidence="9" id="KW-0732">Signal</keyword>
<keyword evidence="6 8" id="KW-0186">Copper</keyword>
<comment type="subcellular location">
    <subcellularLocation>
        <location evidence="1">Periplasm</location>
    </subcellularLocation>
</comment>
<evidence type="ECO:0000256" key="5">
    <source>
        <dbReference type="ARBA" id="ARBA00022982"/>
    </source>
</evidence>
<dbReference type="Proteomes" id="UP000011021">
    <property type="component" value="Unassembled WGS sequence"/>
</dbReference>
<keyword evidence="2" id="KW-0813">Transport</keyword>
<evidence type="ECO:0000259" key="10">
    <source>
        <dbReference type="Pfam" id="PF00127"/>
    </source>
</evidence>
<comment type="caution">
    <text evidence="11">The sequence shown here is derived from an EMBL/GenBank/DDBJ whole genome shotgun (WGS) entry which is preliminary data.</text>
</comment>
<proteinExistence type="predicted"/>
<dbReference type="Gene3D" id="2.60.40.420">
    <property type="entry name" value="Cupredoxins - blue copper proteins"/>
    <property type="match status" value="1"/>
</dbReference>
<reference evidence="11 12" key="1">
    <citation type="submission" date="2010-12" db="EMBL/GenBank/DDBJ databases">
        <authorList>
            <person name="Muzny D."/>
            <person name="Qin X."/>
            <person name="Deng J."/>
            <person name="Jiang H."/>
            <person name="Liu Y."/>
            <person name="Qu J."/>
            <person name="Song X.-Z."/>
            <person name="Zhang L."/>
            <person name="Thornton R."/>
            <person name="Coyle M."/>
            <person name="Francisco L."/>
            <person name="Jackson L."/>
            <person name="Javaid M."/>
            <person name="Korchina V."/>
            <person name="Kovar C."/>
            <person name="Mata R."/>
            <person name="Mathew T."/>
            <person name="Ngo R."/>
            <person name="Nguyen L."/>
            <person name="Nguyen N."/>
            <person name="Okwuonu G."/>
            <person name="Ongeri F."/>
            <person name="Pham C."/>
            <person name="Simmons D."/>
            <person name="Wilczek-Boney K."/>
            <person name="Hale W."/>
            <person name="Jakkamsetti A."/>
            <person name="Pham P."/>
            <person name="Ruth R."/>
            <person name="San Lucas F."/>
            <person name="Warren J."/>
            <person name="Zhang J."/>
            <person name="Zhao Z."/>
            <person name="Zhou C."/>
            <person name="Zhu D."/>
            <person name="Lee S."/>
            <person name="Bess C."/>
            <person name="Blankenburg K."/>
            <person name="Forbes L."/>
            <person name="Fu Q."/>
            <person name="Gubbala S."/>
            <person name="Hirani K."/>
            <person name="Jayaseelan J.C."/>
            <person name="Lara F."/>
            <person name="Munidasa M."/>
            <person name="Palculict T."/>
            <person name="Patil S."/>
            <person name="Pu L.-L."/>
            <person name="Saada N."/>
            <person name="Tang L."/>
            <person name="Weissenberger G."/>
            <person name="Zhu Y."/>
            <person name="Hemphill L."/>
            <person name="Shang Y."/>
            <person name="Youmans B."/>
            <person name="Ayvaz T."/>
            <person name="Ross M."/>
            <person name="Santibanez J."/>
            <person name="Aqrawi P."/>
            <person name="Gross S."/>
            <person name="Joshi V."/>
            <person name="Fowler G."/>
            <person name="Nazareth L."/>
            <person name="Reid J."/>
            <person name="Worley K."/>
            <person name="Petrosino J."/>
            <person name="Highlander S."/>
            <person name="Gibbs R."/>
        </authorList>
    </citation>
    <scope>NUCLEOTIDE SEQUENCE [LARGE SCALE GENOMIC DNA]</scope>
    <source>
        <strain evidence="11 12">ATCC 51599</strain>
    </source>
</reference>
<keyword evidence="4" id="KW-0574">Periplasm</keyword>
<dbReference type="EMBL" id="AEQP01000010">
    <property type="protein sequence ID" value="EFV94845.1"/>
    <property type="molecule type" value="Genomic_DNA"/>
</dbReference>
<dbReference type="STRING" id="887898.HMPREF0551_1592"/>
<comment type="cofactor">
    <cofactor evidence="8">
        <name>Cu cation</name>
        <dbReference type="ChEBI" id="CHEBI:23378"/>
    </cofactor>
    <text evidence="8">Binds 1 copper ion per subunit.</text>
</comment>
<dbReference type="HOGENOM" id="CLU_124330_1_0_4"/>